<proteinExistence type="inferred from homology"/>
<evidence type="ECO:0000313" key="13">
    <source>
        <dbReference type="EMBL" id="CAF2106122.1"/>
    </source>
</evidence>
<dbReference type="EMBL" id="CAJNRF010000030">
    <property type="protein sequence ID" value="CAF1930408.1"/>
    <property type="molecule type" value="Genomic_DNA"/>
</dbReference>
<evidence type="ECO:0000256" key="6">
    <source>
        <dbReference type="ARBA" id="ARBA00022989"/>
    </source>
</evidence>
<name>A0A816L4H0_9BILA</name>
<dbReference type="EMBL" id="CAJNRG010008665">
    <property type="protein sequence ID" value="CAF2106122.1"/>
    <property type="molecule type" value="Genomic_DNA"/>
</dbReference>
<keyword evidence="5" id="KW-0029">Amino-acid transport</keyword>
<evidence type="ECO:0000256" key="8">
    <source>
        <dbReference type="ARBA" id="ARBA00023136"/>
    </source>
</evidence>
<organism evidence="12 17">
    <name type="scientific">Rotaria magnacalcarata</name>
    <dbReference type="NCBI Taxonomy" id="392030"/>
    <lineage>
        <taxon>Eukaryota</taxon>
        <taxon>Metazoa</taxon>
        <taxon>Spiralia</taxon>
        <taxon>Gnathifera</taxon>
        <taxon>Rotifera</taxon>
        <taxon>Eurotatoria</taxon>
        <taxon>Bdelloidea</taxon>
        <taxon>Philodinida</taxon>
        <taxon>Philodinidae</taxon>
        <taxon>Rotaria</taxon>
    </lineage>
</organism>
<dbReference type="EMBL" id="CAJOBI010000038">
    <property type="protein sequence ID" value="CAF3785986.1"/>
    <property type="molecule type" value="Genomic_DNA"/>
</dbReference>
<accession>A0A816L4H0</accession>
<keyword evidence="3" id="KW-0813">Transport</keyword>
<comment type="caution">
    <text evidence="9">Lacks conserved residue(s) required for the propagation of feature annotation.</text>
</comment>
<dbReference type="OrthoDB" id="6608471at2759"/>
<dbReference type="InterPro" id="IPR004686">
    <property type="entry name" value="Mtc"/>
</dbReference>
<evidence type="ECO:0000256" key="3">
    <source>
        <dbReference type="ARBA" id="ARBA00022448"/>
    </source>
</evidence>
<keyword evidence="4 9" id="KW-0812">Transmembrane</keyword>
<keyword evidence="7 9" id="KW-0496">Mitochondrion</keyword>
<dbReference type="Proteomes" id="UP000663834">
    <property type="component" value="Unassembled WGS sequence"/>
</dbReference>
<dbReference type="GO" id="GO:0015075">
    <property type="term" value="F:monoatomic ion transmembrane transporter activity"/>
    <property type="evidence" value="ECO:0007669"/>
    <property type="project" value="InterPro"/>
</dbReference>
<dbReference type="Proteomes" id="UP000676336">
    <property type="component" value="Unassembled WGS sequence"/>
</dbReference>
<dbReference type="EMBL" id="CAJNRE010020886">
    <property type="protein sequence ID" value="CAF2245132.1"/>
    <property type="molecule type" value="Genomic_DNA"/>
</dbReference>
<evidence type="ECO:0000256" key="4">
    <source>
        <dbReference type="ARBA" id="ARBA00022692"/>
    </source>
</evidence>
<comment type="subcellular location">
    <subcellularLocation>
        <location evidence="1 9">Mitochondrion membrane</location>
        <topology evidence="1 9">Multi-pass membrane protein</topology>
    </subcellularLocation>
</comment>
<sequence length="325" mass="36459">MSQLVGDSKINIEDPRYDQETYSGRAKHFFLTTNPLNLLANDHKLNEAKAIVENYRHGVVSRPDMTLDELWGAKYLYDSAFHPETKEKMFILGRMSAQVPCNMLITGFMLTFYKTSPAIVFWQFFNQSFNSVVNYTNRSGDKPITNTDLMKSYAVATTAATATALGLKAAVSKLPAIMARFVPFAAVAGANCINLPFMRWNEIRDGIAVFDKDGKRVGESSQAAKNAITQVVLSRIGMAVPGMIIPPIIMNTLEKKPFLRRTPWLNSPIQILLCGFFLTFTTPMCCALFPQKSSLPVAKLDEKLREKLLRDGMKETDRVYFNKGL</sequence>
<evidence type="ECO:0000256" key="5">
    <source>
        <dbReference type="ARBA" id="ARBA00022970"/>
    </source>
</evidence>
<evidence type="ECO:0000256" key="7">
    <source>
        <dbReference type="ARBA" id="ARBA00023128"/>
    </source>
</evidence>
<comment type="similarity">
    <text evidence="2 9">Belongs to the sideroflexin family.</text>
</comment>
<dbReference type="Proteomes" id="UP000663855">
    <property type="component" value="Unassembled WGS sequence"/>
</dbReference>
<dbReference type="Proteomes" id="UP000663856">
    <property type="component" value="Unassembled WGS sequence"/>
</dbReference>
<gene>
    <name evidence="10" type="ORF">CJN711_LOCUS2149</name>
    <name evidence="11" type="ORF">KQP761_LOCUS9035</name>
    <name evidence="14" type="ORF">MBJ925_LOCUS37564</name>
    <name evidence="16" type="ORF">SMN809_LOCUS376</name>
    <name evidence="15" type="ORF">UXM345_LOCUS1698</name>
    <name evidence="12" type="ORF">WKI299_LOCUS468</name>
    <name evidence="13" type="ORF">XDN619_LOCUS19794</name>
</gene>
<evidence type="ECO:0000313" key="15">
    <source>
        <dbReference type="EMBL" id="CAF3745607.1"/>
    </source>
</evidence>
<dbReference type="EMBL" id="CAJNOV010000132">
    <property type="protein sequence ID" value="CAF0996946.1"/>
    <property type="molecule type" value="Genomic_DNA"/>
</dbReference>
<dbReference type="Proteomes" id="UP000663887">
    <property type="component" value="Unassembled WGS sequence"/>
</dbReference>
<dbReference type="EMBL" id="CAJNOW010003553">
    <property type="protein sequence ID" value="CAF1387306.1"/>
    <property type="molecule type" value="Genomic_DNA"/>
</dbReference>
<evidence type="ECO:0000313" key="11">
    <source>
        <dbReference type="EMBL" id="CAF1387306.1"/>
    </source>
</evidence>
<dbReference type="PANTHER" id="PTHR11153">
    <property type="entry name" value="SIDEROFLEXIN"/>
    <property type="match status" value="1"/>
</dbReference>
<evidence type="ECO:0000313" key="10">
    <source>
        <dbReference type="EMBL" id="CAF0996946.1"/>
    </source>
</evidence>
<dbReference type="EMBL" id="CAJOBF010000096">
    <property type="protein sequence ID" value="CAF3745607.1"/>
    <property type="molecule type" value="Genomic_DNA"/>
</dbReference>
<evidence type="ECO:0000313" key="12">
    <source>
        <dbReference type="EMBL" id="CAF1930408.1"/>
    </source>
</evidence>
<dbReference type="NCBIfam" id="TIGR00798">
    <property type="entry name" value="mtc"/>
    <property type="match status" value="1"/>
</dbReference>
<keyword evidence="8 9" id="KW-0472">Membrane</keyword>
<dbReference type="GO" id="GO:0140300">
    <property type="term" value="P:serine import into mitochondrion"/>
    <property type="evidence" value="ECO:0007669"/>
    <property type="project" value="TreeGrafter"/>
</dbReference>
<dbReference type="Proteomes" id="UP000663842">
    <property type="component" value="Unassembled WGS sequence"/>
</dbReference>
<dbReference type="GO" id="GO:0005743">
    <property type="term" value="C:mitochondrial inner membrane"/>
    <property type="evidence" value="ECO:0007669"/>
    <property type="project" value="TreeGrafter"/>
</dbReference>
<keyword evidence="6 9" id="KW-1133">Transmembrane helix</keyword>
<evidence type="ECO:0000256" key="2">
    <source>
        <dbReference type="ARBA" id="ARBA00005974"/>
    </source>
</evidence>
<dbReference type="Pfam" id="PF03820">
    <property type="entry name" value="SFXNs"/>
    <property type="match status" value="1"/>
</dbReference>
<comment type="caution">
    <text evidence="12">The sequence shown here is derived from an EMBL/GenBank/DDBJ whole genome shotgun (WGS) entry which is preliminary data.</text>
</comment>
<protein>
    <recommendedName>
        <fullName evidence="9">Sidoreflexin</fullName>
    </recommendedName>
</protein>
<evidence type="ECO:0000313" key="14">
    <source>
        <dbReference type="EMBL" id="CAF2245132.1"/>
    </source>
</evidence>
<reference evidence="12" key="1">
    <citation type="submission" date="2021-02" db="EMBL/GenBank/DDBJ databases">
        <authorList>
            <person name="Nowell W R."/>
        </authorList>
    </citation>
    <scope>NUCLEOTIDE SEQUENCE</scope>
</reference>
<evidence type="ECO:0000313" key="17">
    <source>
        <dbReference type="Proteomes" id="UP000663856"/>
    </source>
</evidence>
<feature type="transmembrane region" description="Helical" evidence="9">
    <location>
        <begin position="269"/>
        <end position="289"/>
    </location>
</feature>
<feature type="transmembrane region" description="Helical" evidence="9">
    <location>
        <begin position="232"/>
        <end position="249"/>
    </location>
</feature>
<dbReference type="Proteomes" id="UP000663824">
    <property type="component" value="Unassembled WGS sequence"/>
</dbReference>
<dbReference type="AlphaFoldDB" id="A0A816L4H0"/>
<evidence type="ECO:0000313" key="16">
    <source>
        <dbReference type="EMBL" id="CAF3785986.1"/>
    </source>
</evidence>
<dbReference type="PANTHER" id="PTHR11153:SF8">
    <property type="entry name" value="SIDEROFLEXIN-1"/>
    <property type="match status" value="1"/>
</dbReference>
<evidence type="ECO:0000256" key="1">
    <source>
        <dbReference type="ARBA" id="ARBA00004225"/>
    </source>
</evidence>
<evidence type="ECO:0000256" key="9">
    <source>
        <dbReference type="RuleBase" id="RU362000"/>
    </source>
</evidence>